<dbReference type="EMBL" id="JAVDRL010000007">
    <property type="protein sequence ID" value="MDR6531809.1"/>
    <property type="molecule type" value="Genomic_DNA"/>
</dbReference>
<protein>
    <submittedName>
        <fullName evidence="2">Uncharacterized protein</fullName>
    </submittedName>
</protein>
<keyword evidence="1" id="KW-1133">Transmembrane helix</keyword>
<sequence length="165" mass="17096">MTQASDNLPPPAPTFGRALSSLALGATWGAGLVSLGVGAMLVGLQLGSPHPTEGVPSLLVPLIFSMLAAFVVAFFVWFMGLMVVGAPGWWTLHRLGMRSRWAAAALGSVLAPAACAAWSVWIAWPSISPTQTLRDGLVLDAILAAMGAVVGGIVVVHAYRPEPRS</sequence>
<name>A0ABU1N049_9CAUL</name>
<organism evidence="2 3">
    <name type="scientific">Caulobacter rhizosphaerae</name>
    <dbReference type="NCBI Taxonomy" id="2010972"/>
    <lineage>
        <taxon>Bacteria</taxon>
        <taxon>Pseudomonadati</taxon>
        <taxon>Pseudomonadota</taxon>
        <taxon>Alphaproteobacteria</taxon>
        <taxon>Caulobacterales</taxon>
        <taxon>Caulobacteraceae</taxon>
        <taxon>Caulobacter</taxon>
    </lineage>
</organism>
<keyword evidence="1" id="KW-0472">Membrane</keyword>
<feature type="transmembrane region" description="Helical" evidence="1">
    <location>
        <begin position="101"/>
        <end position="124"/>
    </location>
</feature>
<evidence type="ECO:0000313" key="3">
    <source>
        <dbReference type="Proteomes" id="UP001262754"/>
    </source>
</evidence>
<comment type="caution">
    <text evidence="2">The sequence shown here is derived from an EMBL/GenBank/DDBJ whole genome shotgun (WGS) entry which is preliminary data.</text>
</comment>
<evidence type="ECO:0000313" key="2">
    <source>
        <dbReference type="EMBL" id="MDR6531809.1"/>
    </source>
</evidence>
<evidence type="ECO:0000256" key="1">
    <source>
        <dbReference type="SAM" id="Phobius"/>
    </source>
</evidence>
<dbReference type="Proteomes" id="UP001262754">
    <property type="component" value="Unassembled WGS sequence"/>
</dbReference>
<keyword evidence="3" id="KW-1185">Reference proteome</keyword>
<reference evidence="2 3" key="1">
    <citation type="submission" date="2023-07" db="EMBL/GenBank/DDBJ databases">
        <title>Sorghum-associated microbial communities from plants grown in Nebraska, USA.</title>
        <authorList>
            <person name="Schachtman D."/>
        </authorList>
    </citation>
    <scope>NUCLEOTIDE SEQUENCE [LARGE SCALE GENOMIC DNA]</scope>
    <source>
        <strain evidence="2 3">DS2154</strain>
    </source>
</reference>
<proteinExistence type="predicted"/>
<accession>A0ABU1N049</accession>
<dbReference type="RefSeq" id="WP_163233081.1">
    <property type="nucleotide sequence ID" value="NZ_BMLD01000028.1"/>
</dbReference>
<feature type="transmembrane region" description="Helical" evidence="1">
    <location>
        <begin position="62"/>
        <end position="89"/>
    </location>
</feature>
<feature type="transmembrane region" description="Helical" evidence="1">
    <location>
        <begin position="21"/>
        <end position="42"/>
    </location>
</feature>
<gene>
    <name evidence="2" type="ORF">J2800_002562</name>
</gene>
<feature type="transmembrane region" description="Helical" evidence="1">
    <location>
        <begin position="136"/>
        <end position="159"/>
    </location>
</feature>
<keyword evidence="1" id="KW-0812">Transmembrane</keyword>